<evidence type="ECO:0000259" key="1">
    <source>
        <dbReference type="Pfam" id="PF12697"/>
    </source>
</evidence>
<evidence type="ECO:0000313" key="2">
    <source>
        <dbReference type="EMBL" id="KAK4716442.1"/>
    </source>
</evidence>
<proteinExistence type="predicted"/>
<dbReference type="Gene3D" id="3.40.50.1820">
    <property type="entry name" value="alpha/beta hydrolase"/>
    <property type="match status" value="1"/>
</dbReference>
<comment type="caution">
    <text evidence="2">The sequence shown here is derived from an EMBL/GenBank/DDBJ whole genome shotgun (WGS) entry which is preliminary data.</text>
</comment>
<dbReference type="EMBL" id="JAWPEI010000009">
    <property type="protein sequence ID" value="KAK4716442.1"/>
    <property type="molecule type" value="Genomic_DNA"/>
</dbReference>
<gene>
    <name evidence="2" type="ORF">R3W88_014780</name>
</gene>
<feature type="domain" description="AB hydrolase-1" evidence="1">
    <location>
        <begin position="21"/>
        <end position="263"/>
    </location>
</feature>
<reference evidence="2 3" key="1">
    <citation type="submission" date="2023-10" db="EMBL/GenBank/DDBJ databases">
        <title>Genome-Wide Identification Analysis in wild type Solanum Pinnatisectum Reveals Some Genes Defensing Phytophthora Infestans.</title>
        <authorList>
            <person name="Sun C."/>
        </authorList>
    </citation>
    <scope>NUCLEOTIDE SEQUENCE [LARGE SCALE GENOMIC DNA]</scope>
    <source>
        <strain evidence="2">LQN</strain>
        <tissue evidence="2">Leaf</tissue>
    </source>
</reference>
<organism evidence="2 3">
    <name type="scientific">Solanum pinnatisectum</name>
    <name type="common">tansyleaf nightshade</name>
    <dbReference type="NCBI Taxonomy" id="50273"/>
    <lineage>
        <taxon>Eukaryota</taxon>
        <taxon>Viridiplantae</taxon>
        <taxon>Streptophyta</taxon>
        <taxon>Embryophyta</taxon>
        <taxon>Tracheophyta</taxon>
        <taxon>Spermatophyta</taxon>
        <taxon>Magnoliopsida</taxon>
        <taxon>eudicotyledons</taxon>
        <taxon>Gunneridae</taxon>
        <taxon>Pentapetalae</taxon>
        <taxon>asterids</taxon>
        <taxon>lamiids</taxon>
        <taxon>Solanales</taxon>
        <taxon>Solanaceae</taxon>
        <taxon>Solanoideae</taxon>
        <taxon>Solaneae</taxon>
        <taxon>Solanum</taxon>
    </lineage>
</organism>
<dbReference type="InterPro" id="IPR045889">
    <property type="entry name" value="MES/HNL"/>
</dbReference>
<dbReference type="GO" id="GO:0009694">
    <property type="term" value="P:jasmonic acid metabolic process"/>
    <property type="evidence" value="ECO:0007669"/>
    <property type="project" value="TreeGrafter"/>
</dbReference>
<dbReference type="PANTHER" id="PTHR10992:SF1064">
    <property type="entry name" value="METHYLKETONE SYNTHASE IB"/>
    <property type="match status" value="1"/>
</dbReference>
<dbReference type="PANTHER" id="PTHR10992">
    <property type="entry name" value="METHYLESTERASE FAMILY MEMBER"/>
    <property type="match status" value="1"/>
</dbReference>
<dbReference type="GO" id="GO:0080030">
    <property type="term" value="F:methyl indole-3-acetate esterase activity"/>
    <property type="evidence" value="ECO:0007669"/>
    <property type="project" value="TreeGrafter"/>
</dbReference>
<dbReference type="SUPFAM" id="SSF53474">
    <property type="entry name" value="alpha/beta-Hydrolases"/>
    <property type="match status" value="1"/>
</dbReference>
<name>A0AAV9KX12_9SOLN</name>
<dbReference type="AlphaFoldDB" id="A0AAV9KX12"/>
<dbReference type="InterPro" id="IPR029058">
    <property type="entry name" value="AB_hydrolase_fold"/>
</dbReference>
<dbReference type="GO" id="GO:0080032">
    <property type="term" value="F:methyl jasmonate esterase activity"/>
    <property type="evidence" value="ECO:0007669"/>
    <property type="project" value="TreeGrafter"/>
</dbReference>
<dbReference type="InterPro" id="IPR000073">
    <property type="entry name" value="AB_hydrolase_1"/>
</dbReference>
<protein>
    <recommendedName>
        <fullName evidence="1">AB hydrolase-1 domain-containing protein</fullName>
    </recommendedName>
</protein>
<dbReference type="Pfam" id="PF12697">
    <property type="entry name" value="Abhydrolase_6"/>
    <property type="match status" value="1"/>
</dbReference>
<dbReference type="GO" id="GO:0009696">
    <property type="term" value="P:salicylic acid metabolic process"/>
    <property type="evidence" value="ECO:0007669"/>
    <property type="project" value="TreeGrafter"/>
</dbReference>
<dbReference type="Proteomes" id="UP001311915">
    <property type="component" value="Unassembled WGS sequence"/>
</dbReference>
<accession>A0AAV9KX12</accession>
<evidence type="ECO:0000313" key="3">
    <source>
        <dbReference type="Proteomes" id="UP001311915"/>
    </source>
</evidence>
<dbReference type="GO" id="GO:0080031">
    <property type="term" value="F:methyl salicylate esterase activity"/>
    <property type="evidence" value="ECO:0007669"/>
    <property type="project" value="TreeGrafter"/>
</dbReference>
<sequence length="274" mass="30106">MEKSKSPYANATVLGPKAHFVLVHTACHGAWSWSWYKIVAMMRSSGHNVTALDLGASGINSKQALEISHLSDYLSPLMEFMASLPDDKKVVLVGHSFGGLVISKAMETFPEKISVAVFLSALMPAPNINATTMYTKAVNTMIAQLGTSVTYHNGSTNPPTTLVLDPKYLATSVYQLSPITDLALATTLARQFYLYSAEDISKEIVLSSKRYGSVRQVFIVAAENEHLKKEFQRLIIEKNPPDEVVEIEGSDHMTMMSKPQQLFTALLSIANKYS</sequence>
<dbReference type="FunFam" id="3.40.50.1820:FF:000051">
    <property type="entry name" value="(S)-hydroxynitrile lyase"/>
    <property type="match status" value="1"/>
</dbReference>
<keyword evidence="3" id="KW-1185">Reference proteome</keyword>